<feature type="compositionally biased region" description="Basic and acidic residues" evidence="1">
    <location>
        <begin position="159"/>
        <end position="169"/>
    </location>
</feature>
<dbReference type="EnsemblBacteria" id="ABC23553">
    <property type="protein sequence ID" value="ABC23553"/>
    <property type="gene ID" value="Rru_A2756"/>
</dbReference>
<organism evidence="2 3">
    <name type="scientific">Rhodospirillum rubrum (strain ATCC 11170 / ATH 1.1.1 / DSM 467 / LMG 4362 / NCIMB 8255 / S1)</name>
    <dbReference type="NCBI Taxonomy" id="269796"/>
    <lineage>
        <taxon>Bacteria</taxon>
        <taxon>Pseudomonadati</taxon>
        <taxon>Pseudomonadota</taxon>
        <taxon>Alphaproteobacteria</taxon>
        <taxon>Rhodospirillales</taxon>
        <taxon>Rhodospirillaceae</taxon>
        <taxon>Rhodospirillum</taxon>
    </lineage>
</organism>
<dbReference type="Proteomes" id="UP000001929">
    <property type="component" value="Chromosome"/>
</dbReference>
<gene>
    <name evidence="2" type="ordered locus">Rru_A2756</name>
</gene>
<dbReference type="KEGG" id="rru:Rru_A2756"/>
<keyword evidence="3" id="KW-1185">Reference proteome</keyword>
<sequence>MASPPRQDQGLAVGASQGGEQGLGFARHPVAGGEQGRLVGVYHPHRRLEPVELAGVKGDGVLHVIINRPALWIDDNGERCADQFQGRRDGFVELGLGRHVAIQLELQFGSPQDLEIRIDLEQAHRAVGDEAHLLVLRFESRKLPIPVTSQCRSQEDEDTKARVKPETDG</sequence>
<dbReference type="AlphaFoldDB" id="Q2RQP2"/>
<evidence type="ECO:0000313" key="2">
    <source>
        <dbReference type="EMBL" id="ABC23553.1"/>
    </source>
</evidence>
<dbReference type="HOGENOM" id="CLU_1577306_0_0_5"/>
<protein>
    <submittedName>
        <fullName evidence="2">Uncharacterized protein</fullName>
    </submittedName>
</protein>
<feature type="region of interest" description="Disordered" evidence="1">
    <location>
        <begin position="149"/>
        <end position="169"/>
    </location>
</feature>
<name>Q2RQP2_RHORT</name>
<reference evidence="2 3" key="1">
    <citation type="journal article" date="2011" name="Stand. Genomic Sci.">
        <title>Complete genome sequence of Rhodospirillum rubrum type strain (S1).</title>
        <authorList>
            <person name="Munk A.C."/>
            <person name="Copeland A."/>
            <person name="Lucas S."/>
            <person name="Lapidus A."/>
            <person name="Del Rio T.G."/>
            <person name="Barry K."/>
            <person name="Detter J.C."/>
            <person name="Hammon N."/>
            <person name="Israni S."/>
            <person name="Pitluck S."/>
            <person name="Brettin T."/>
            <person name="Bruce D."/>
            <person name="Han C."/>
            <person name="Tapia R."/>
            <person name="Gilna P."/>
            <person name="Schmutz J."/>
            <person name="Larimer F."/>
            <person name="Land M."/>
            <person name="Kyrpides N.C."/>
            <person name="Mavromatis K."/>
            <person name="Richardson P."/>
            <person name="Rohde M."/>
            <person name="Goker M."/>
            <person name="Klenk H.P."/>
            <person name="Zhang Y."/>
            <person name="Roberts G.P."/>
            <person name="Reslewic S."/>
            <person name="Schwartz D.C."/>
        </authorList>
    </citation>
    <scope>NUCLEOTIDE SEQUENCE [LARGE SCALE GENOMIC DNA]</scope>
    <source>
        <strain evidence="3">ATCC 11170 / ATH 1.1.1 / DSM 467 / LMG 4362 / NCIMB 8255 / S1</strain>
    </source>
</reference>
<accession>Q2RQP2</accession>
<dbReference type="EMBL" id="CP000230">
    <property type="protein sequence ID" value="ABC23553.1"/>
    <property type="molecule type" value="Genomic_DNA"/>
</dbReference>
<feature type="region of interest" description="Disordered" evidence="1">
    <location>
        <begin position="1"/>
        <end position="27"/>
    </location>
</feature>
<dbReference type="STRING" id="269796.Rru_A2756"/>
<proteinExistence type="predicted"/>
<evidence type="ECO:0000313" key="3">
    <source>
        <dbReference type="Proteomes" id="UP000001929"/>
    </source>
</evidence>
<evidence type="ECO:0000256" key="1">
    <source>
        <dbReference type="SAM" id="MobiDB-lite"/>
    </source>
</evidence>